<accession>A0ABS5ELZ3</accession>
<dbReference type="EMBL" id="JAAEDI010000023">
    <property type="protein sequence ID" value="MBR0651995.1"/>
    <property type="molecule type" value="Genomic_DNA"/>
</dbReference>
<gene>
    <name evidence="2" type="ORF">GXW78_20185</name>
</gene>
<protein>
    <submittedName>
        <fullName evidence="2">Helix-turn-helix domain-containing protein</fullName>
    </submittedName>
</protein>
<evidence type="ECO:0000313" key="2">
    <source>
        <dbReference type="EMBL" id="MBR0651995.1"/>
    </source>
</evidence>
<comment type="caution">
    <text evidence="2">The sequence shown here is derived from an EMBL/GenBank/DDBJ whole genome shotgun (WGS) entry which is preliminary data.</text>
</comment>
<dbReference type="RefSeq" id="WP_211870713.1">
    <property type="nucleotide sequence ID" value="NZ_JAAEDI010000023.1"/>
</dbReference>
<sequence length="259" mass="28511">MIALRWCRPIAVTPTEKALLWALADQADDGGKAWPSIAGLVEATCLSERSVQNAIKGLRLRHLLTTEPGGGRYRTTTYRLHLGAPETPQEVPGKAHDVRGLPEDKTPQVVQETPQVVHPNPQNPQNPQGTLTLNEPELPRGDAFSDWWESYPKKVGKDDAARAYDRAKKRGATDGELAAGLARQRWPSERRYIPNPTTWLNGGRWKDDPDAAAPPERLRSGRVNRLDALAAELLAERGASTSTGGTVRIIDGQAEEIWQ</sequence>
<organism evidence="2 3">
    <name type="scientific">Neoroseomonas terrae</name>
    <dbReference type="NCBI Taxonomy" id="424799"/>
    <lineage>
        <taxon>Bacteria</taxon>
        <taxon>Pseudomonadati</taxon>
        <taxon>Pseudomonadota</taxon>
        <taxon>Alphaproteobacteria</taxon>
        <taxon>Acetobacterales</taxon>
        <taxon>Acetobacteraceae</taxon>
        <taxon>Neoroseomonas</taxon>
    </lineage>
</organism>
<reference evidence="3" key="1">
    <citation type="journal article" date="2021" name="Syst. Appl. Microbiol.">
        <title>Roseomonas hellenica sp. nov., isolated from roots of wild-growing Alkanna tinctoria.</title>
        <authorList>
            <person name="Rat A."/>
            <person name="Naranjo H.D."/>
            <person name="Lebbe L."/>
            <person name="Cnockaert M."/>
            <person name="Krigas N."/>
            <person name="Grigoriadou K."/>
            <person name="Maloupa E."/>
            <person name="Willems A."/>
        </authorList>
    </citation>
    <scope>NUCLEOTIDE SEQUENCE [LARGE SCALE GENOMIC DNA]</scope>
    <source>
        <strain evidence="3">LMG 31159</strain>
    </source>
</reference>
<evidence type="ECO:0000256" key="1">
    <source>
        <dbReference type="SAM" id="MobiDB-lite"/>
    </source>
</evidence>
<name>A0ABS5ELZ3_9PROT</name>
<feature type="region of interest" description="Disordered" evidence="1">
    <location>
        <begin position="193"/>
        <end position="219"/>
    </location>
</feature>
<keyword evidence="3" id="KW-1185">Reference proteome</keyword>
<dbReference type="Proteomes" id="UP000698752">
    <property type="component" value="Unassembled WGS sequence"/>
</dbReference>
<dbReference type="Gene3D" id="1.10.10.10">
    <property type="entry name" value="Winged helix-like DNA-binding domain superfamily/Winged helix DNA-binding domain"/>
    <property type="match status" value="1"/>
</dbReference>
<proteinExistence type="predicted"/>
<evidence type="ECO:0000313" key="3">
    <source>
        <dbReference type="Proteomes" id="UP000698752"/>
    </source>
</evidence>
<dbReference type="InterPro" id="IPR036388">
    <property type="entry name" value="WH-like_DNA-bd_sf"/>
</dbReference>
<dbReference type="Pfam" id="PF13730">
    <property type="entry name" value="HTH_36"/>
    <property type="match status" value="1"/>
</dbReference>